<keyword evidence="6 8" id="KW-0408">Iron</keyword>
<evidence type="ECO:0000256" key="1">
    <source>
        <dbReference type="ARBA" id="ARBA00001971"/>
    </source>
</evidence>
<name>A0ABY7FC39_MYAAR</name>
<dbReference type="InterPro" id="IPR001128">
    <property type="entry name" value="Cyt_P450"/>
</dbReference>
<keyword evidence="10" id="KW-1185">Reference proteome</keyword>
<evidence type="ECO:0000256" key="2">
    <source>
        <dbReference type="ARBA" id="ARBA00010617"/>
    </source>
</evidence>
<dbReference type="InterPro" id="IPR002402">
    <property type="entry name" value="Cyt_P450_E_grp-II"/>
</dbReference>
<evidence type="ECO:0000256" key="5">
    <source>
        <dbReference type="ARBA" id="ARBA00023002"/>
    </source>
</evidence>
<dbReference type="InterPro" id="IPR036396">
    <property type="entry name" value="Cyt_P450_sf"/>
</dbReference>
<dbReference type="InterPro" id="IPR017972">
    <property type="entry name" value="Cyt_P450_CS"/>
</dbReference>
<keyword evidence="4 8" id="KW-0479">Metal-binding</keyword>
<dbReference type="EMBL" id="CP111022">
    <property type="protein sequence ID" value="WAR19172.1"/>
    <property type="molecule type" value="Genomic_DNA"/>
</dbReference>
<evidence type="ECO:0000256" key="8">
    <source>
        <dbReference type="RuleBase" id="RU000461"/>
    </source>
</evidence>
<evidence type="ECO:0000256" key="4">
    <source>
        <dbReference type="ARBA" id="ARBA00022723"/>
    </source>
</evidence>
<dbReference type="Pfam" id="PF00067">
    <property type="entry name" value="p450"/>
    <property type="match status" value="1"/>
</dbReference>
<comment type="similarity">
    <text evidence="2 8">Belongs to the cytochrome P450 family.</text>
</comment>
<organism evidence="9 10">
    <name type="scientific">Mya arenaria</name>
    <name type="common">Soft-shell clam</name>
    <dbReference type="NCBI Taxonomy" id="6604"/>
    <lineage>
        <taxon>Eukaryota</taxon>
        <taxon>Metazoa</taxon>
        <taxon>Spiralia</taxon>
        <taxon>Lophotrochozoa</taxon>
        <taxon>Mollusca</taxon>
        <taxon>Bivalvia</taxon>
        <taxon>Autobranchia</taxon>
        <taxon>Heteroconchia</taxon>
        <taxon>Euheterodonta</taxon>
        <taxon>Imparidentia</taxon>
        <taxon>Neoheterodontei</taxon>
        <taxon>Myida</taxon>
        <taxon>Myoidea</taxon>
        <taxon>Myidae</taxon>
        <taxon>Mya</taxon>
    </lineage>
</organism>
<dbReference type="SUPFAM" id="SSF48264">
    <property type="entry name" value="Cytochrome P450"/>
    <property type="match status" value="1"/>
</dbReference>
<evidence type="ECO:0000256" key="6">
    <source>
        <dbReference type="ARBA" id="ARBA00023004"/>
    </source>
</evidence>
<evidence type="ECO:0000256" key="3">
    <source>
        <dbReference type="ARBA" id="ARBA00022617"/>
    </source>
</evidence>
<keyword evidence="7 8" id="KW-0503">Monooxygenase</keyword>
<comment type="cofactor">
    <cofactor evidence="1">
        <name>heme</name>
        <dbReference type="ChEBI" id="CHEBI:30413"/>
    </cofactor>
</comment>
<evidence type="ECO:0000313" key="9">
    <source>
        <dbReference type="EMBL" id="WAR19172.1"/>
    </source>
</evidence>
<dbReference type="PRINTS" id="PR00385">
    <property type="entry name" value="P450"/>
</dbReference>
<dbReference type="PROSITE" id="PS00086">
    <property type="entry name" value="CYTOCHROME_P450"/>
    <property type="match status" value="1"/>
</dbReference>
<protein>
    <submittedName>
        <fullName evidence="9">CP4A4-like protein</fullName>
    </submittedName>
</protein>
<sequence length="448" mass="51405">MGLLVTLVMKYLPLVLGFLIGKTIIKLVLRRWELQKIFKAFSGPKPHFLWGNTKELFGDYQGLVRMAELAHVYSGAYPAWTGPADAQLVIVTSGTTRAVLAGADPKDEFSNSLLGPWIGDGLLLSHGKKWERTRRLLTPAFHSDNLKNYIKTFEECSKELVKKWQHSTEPEEVFQHVSLLTLDIIMQCLFGFHSNCQSGSVLHPYIQGVYDVSELVAKRVVNPLYHYKFIYKLSGNGKRFQAACDAIHEHSERIIRERRSLIASEKPGTRNMDFLDVLLTAKDRDDVSLSDKEIRDEVNTFIFEGHESTASTITWFLYNMAKHPEYQNKCREEILEVIGKDKEITWSWVHRDPEVWENPHEYDPERFHPDKRVSSLIHMPFSTGPRKCIGMQFALTQVKVVACEILRNFHIDLDPPHEATPESILFLRSKSGVYLKFIKLPVEGVPIL</sequence>
<dbReference type="Gene3D" id="1.10.630.10">
    <property type="entry name" value="Cytochrome P450"/>
    <property type="match status" value="2"/>
</dbReference>
<evidence type="ECO:0000256" key="7">
    <source>
        <dbReference type="ARBA" id="ARBA00023033"/>
    </source>
</evidence>
<reference evidence="9" key="1">
    <citation type="submission" date="2022-11" db="EMBL/GenBank/DDBJ databases">
        <title>Centuries of genome instability and evolution in soft-shell clam transmissible cancer (bioRxiv).</title>
        <authorList>
            <person name="Hart S.F.M."/>
            <person name="Yonemitsu M.A."/>
            <person name="Giersch R.M."/>
            <person name="Beal B.F."/>
            <person name="Arriagada G."/>
            <person name="Davis B.W."/>
            <person name="Ostrander E.A."/>
            <person name="Goff S.P."/>
            <person name="Metzger M.J."/>
        </authorList>
    </citation>
    <scope>NUCLEOTIDE SEQUENCE</scope>
    <source>
        <strain evidence="9">MELC-2E11</strain>
        <tissue evidence="9">Siphon/mantle</tissue>
    </source>
</reference>
<keyword evidence="5 8" id="KW-0560">Oxidoreductase</keyword>
<dbReference type="InterPro" id="IPR050196">
    <property type="entry name" value="Cytochrome_P450_Monoox"/>
</dbReference>
<evidence type="ECO:0000313" key="10">
    <source>
        <dbReference type="Proteomes" id="UP001164746"/>
    </source>
</evidence>
<keyword evidence="3 8" id="KW-0349">Heme</keyword>
<accession>A0ABY7FC39</accession>
<dbReference type="Proteomes" id="UP001164746">
    <property type="component" value="Chromosome 11"/>
</dbReference>
<gene>
    <name evidence="9" type="ORF">MAR_001010</name>
</gene>
<dbReference type="PANTHER" id="PTHR24291">
    <property type="entry name" value="CYTOCHROME P450 FAMILY 4"/>
    <property type="match status" value="1"/>
</dbReference>
<proteinExistence type="inferred from homology"/>
<dbReference type="PRINTS" id="PR00464">
    <property type="entry name" value="EP450II"/>
</dbReference>
<dbReference type="PANTHER" id="PTHR24291:SF201">
    <property type="entry name" value="CYTOCHROME P450, FAMILY 4, SUBFAMILY B, POLYPEPTIDE 7"/>
    <property type="match status" value="1"/>
</dbReference>